<evidence type="ECO:0000259" key="3">
    <source>
        <dbReference type="PROSITE" id="PS50110"/>
    </source>
</evidence>
<dbReference type="PANTHER" id="PTHR43228:SF1">
    <property type="entry name" value="TWO-COMPONENT RESPONSE REGULATOR ARR22"/>
    <property type="match status" value="1"/>
</dbReference>
<dbReference type="CDD" id="cd17589">
    <property type="entry name" value="REC_TPR"/>
    <property type="match status" value="1"/>
</dbReference>
<dbReference type="InterPro" id="IPR011990">
    <property type="entry name" value="TPR-like_helical_dom_sf"/>
</dbReference>
<dbReference type="Pfam" id="PF13432">
    <property type="entry name" value="TPR_16"/>
    <property type="match status" value="1"/>
</dbReference>
<keyword evidence="2" id="KW-0802">TPR repeat</keyword>
<dbReference type="PANTHER" id="PTHR43228">
    <property type="entry name" value="TWO-COMPONENT RESPONSE REGULATOR"/>
    <property type="match status" value="1"/>
</dbReference>
<dbReference type="PROSITE" id="PS50110">
    <property type="entry name" value="RESPONSE_REGULATORY"/>
    <property type="match status" value="1"/>
</dbReference>
<dbReference type="SMART" id="SM00028">
    <property type="entry name" value="TPR"/>
    <property type="match status" value="5"/>
</dbReference>
<dbReference type="InterPro" id="IPR052048">
    <property type="entry name" value="ST_Response_Regulator"/>
</dbReference>
<dbReference type="Pfam" id="PF00072">
    <property type="entry name" value="Response_reg"/>
    <property type="match status" value="1"/>
</dbReference>
<dbReference type="Proteomes" id="UP000008315">
    <property type="component" value="Chromosome"/>
</dbReference>
<name>G4SUB9_META2</name>
<dbReference type="EMBL" id="FO082060">
    <property type="protein sequence ID" value="CCE25068.1"/>
    <property type="molecule type" value="Genomic_DNA"/>
</dbReference>
<gene>
    <name evidence="4" type="ordered locus">MEALZ_3405</name>
</gene>
<dbReference type="STRING" id="1091494.MEALZ_3405"/>
<dbReference type="PATRIC" id="fig|271065.3.peg.3511"/>
<evidence type="ECO:0000256" key="1">
    <source>
        <dbReference type="PROSITE-ProRule" id="PRU00169"/>
    </source>
</evidence>
<dbReference type="Gene3D" id="3.40.50.2300">
    <property type="match status" value="1"/>
</dbReference>
<feature type="repeat" description="TPR" evidence="2">
    <location>
        <begin position="205"/>
        <end position="238"/>
    </location>
</feature>
<dbReference type="Pfam" id="PF13181">
    <property type="entry name" value="TPR_8"/>
    <property type="match status" value="1"/>
</dbReference>
<dbReference type="SUPFAM" id="SSF52172">
    <property type="entry name" value="CheY-like"/>
    <property type="match status" value="1"/>
</dbReference>
<dbReference type="InterPro" id="IPR019734">
    <property type="entry name" value="TPR_rpt"/>
</dbReference>
<organism evidence="4 5">
    <name type="scientific">Methylotuvimicrobium alcaliphilum (strain DSM 19304 / NCIMB 14124 / VKM B-2133 / 20Z)</name>
    <name type="common">Methylomicrobium alcaliphilum</name>
    <dbReference type="NCBI Taxonomy" id="1091494"/>
    <lineage>
        <taxon>Bacteria</taxon>
        <taxon>Pseudomonadati</taxon>
        <taxon>Pseudomonadota</taxon>
        <taxon>Gammaproteobacteria</taxon>
        <taxon>Methylococcales</taxon>
        <taxon>Methylococcaceae</taxon>
        <taxon>Methylotuvimicrobium</taxon>
    </lineage>
</organism>
<dbReference type="PROSITE" id="PS50005">
    <property type="entry name" value="TPR"/>
    <property type="match status" value="1"/>
</dbReference>
<dbReference type="GO" id="GO:0000160">
    <property type="term" value="P:phosphorelay signal transduction system"/>
    <property type="evidence" value="ECO:0007669"/>
    <property type="project" value="InterPro"/>
</dbReference>
<dbReference type="InterPro" id="IPR001789">
    <property type="entry name" value="Sig_transdc_resp-reg_receiver"/>
</dbReference>
<dbReference type="HOGENOM" id="CLU_035496_1_0_6"/>
<dbReference type="RefSeq" id="WP_014149824.1">
    <property type="nucleotide sequence ID" value="NC_016112.1"/>
</dbReference>
<accession>G4SUB9</accession>
<protein>
    <submittedName>
        <fullName evidence="4">Response regulator receiver protein</fullName>
    </submittedName>
</protein>
<reference evidence="5" key="1">
    <citation type="journal article" date="2012" name="J. Bacteriol.">
        <title>Genome sequence of the haloalkaliphilic methanotrophic bacterium Methylomicrobium alcaliphilum 20Z.</title>
        <authorList>
            <person name="Vuilleumier S."/>
            <person name="Khmelenina V.N."/>
            <person name="Bringel F."/>
            <person name="Reshetnikov A.S."/>
            <person name="Lajus A."/>
            <person name="Mangenot S."/>
            <person name="Rouy Z."/>
            <person name="Op den Camp H.J."/>
            <person name="Jetten M.S."/>
            <person name="Dispirito A.A."/>
            <person name="Dunfield P."/>
            <person name="Klotz M.G."/>
            <person name="Semrau J.D."/>
            <person name="Stein L.Y."/>
            <person name="Barbe V."/>
            <person name="Medigue C."/>
            <person name="Trotsenko Y.A."/>
            <person name="Kalyuzhnaya M.G."/>
        </authorList>
    </citation>
    <scope>NUCLEOTIDE SEQUENCE [LARGE SCALE GENOMIC DNA]</scope>
    <source>
        <strain evidence="5">DSM 19304 / NCIMB 14124 / VKM B-2133 / 20Z</strain>
    </source>
</reference>
<dbReference type="Gene3D" id="1.25.40.10">
    <property type="entry name" value="Tetratricopeptide repeat domain"/>
    <property type="match status" value="3"/>
</dbReference>
<dbReference type="SMART" id="SM00448">
    <property type="entry name" value="REC"/>
    <property type="match status" value="1"/>
</dbReference>
<evidence type="ECO:0000313" key="5">
    <source>
        <dbReference type="Proteomes" id="UP000008315"/>
    </source>
</evidence>
<feature type="modified residue" description="4-aspartylphosphate" evidence="1">
    <location>
        <position position="65"/>
    </location>
</feature>
<dbReference type="AlphaFoldDB" id="G4SUB9"/>
<proteinExistence type="predicted"/>
<keyword evidence="5" id="KW-1185">Reference proteome</keyword>
<evidence type="ECO:0000313" key="4">
    <source>
        <dbReference type="EMBL" id="CCE25068.1"/>
    </source>
</evidence>
<dbReference type="KEGG" id="mah:MEALZ_3405"/>
<evidence type="ECO:0000256" key="2">
    <source>
        <dbReference type="PROSITE-ProRule" id="PRU00339"/>
    </source>
</evidence>
<sequence>MVKIAFMNLNLKSKKFLIVEDLANMRKAIRELLYTLDVRNIVEAANGLNAIAAMKRERFDVVLCDYNLGEGKNGQQVLEEARFRKLLPYNATFIMVTAEQNQSMVLGAMESKPDEYLTKPFNGQQLLMRLERNQTKKEFFADIEQAIEADNYSLAIHYCDSKLQENNRKMHLHLQKIRAELAVNTGDFKKAESIYREVLATRELNWARLGLGVIAYLQGDYESAVEVFQNLIDSQPMMLEAYDWLAKAHEASGDYLTAQAALDKATKISPQAILRHKKLAALADKTGHLDIAEKAYRSAVNLGRNSVHKSSGDFSGLAKVYSKTNNSAAALNTLKDMRKQYVNDPEAELRAAALETEVYQQIGDEEMSEQAYRTAQELCEKLGDKIPNDLRVDVVKAHYLKGNDESANAILDQLIKNNIDDEHFIGNVKTMLGSIGSEHHADALIAPIKQALIEINNKGVDLFKRGKLLEAMRVFEEAAEIMPENKTIMINMIKILIYDLKKSGFNQHKFARAQDLIKKAAKYGVNPDKIGNMLMQLEKMSAVNESKV</sequence>
<keyword evidence="1" id="KW-0597">Phosphoprotein</keyword>
<dbReference type="InterPro" id="IPR011006">
    <property type="entry name" value="CheY-like_superfamily"/>
</dbReference>
<dbReference type="SUPFAM" id="SSF48452">
    <property type="entry name" value="TPR-like"/>
    <property type="match status" value="2"/>
</dbReference>
<feature type="domain" description="Response regulatory" evidence="3">
    <location>
        <begin position="15"/>
        <end position="134"/>
    </location>
</feature>